<dbReference type="PROSITE" id="PS50928">
    <property type="entry name" value="ABC_TM1"/>
    <property type="match status" value="1"/>
</dbReference>
<keyword evidence="4 7" id="KW-0812">Transmembrane</keyword>
<dbReference type="PANTHER" id="PTHR43163">
    <property type="entry name" value="DIPEPTIDE TRANSPORT SYSTEM PERMEASE PROTEIN DPPB-RELATED"/>
    <property type="match status" value="1"/>
</dbReference>
<dbReference type="EMBL" id="POUA01000171">
    <property type="protein sequence ID" value="PZG41511.1"/>
    <property type="molecule type" value="Genomic_DNA"/>
</dbReference>
<feature type="transmembrane region" description="Helical" evidence="7">
    <location>
        <begin position="99"/>
        <end position="121"/>
    </location>
</feature>
<dbReference type="RefSeq" id="WP_111169178.1">
    <property type="nucleotide sequence ID" value="NZ_POUA01000171.1"/>
</dbReference>
<comment type="caution">
    <text evidence="9">The sequence shown here is derived from an EMBL/GenBank/DDBJ whole genome shotgun (WGS) entry which is preliminary data.</text>
</comment>
<sequence>MRILSRLGTMAALLAALLVASFLLLHLVPGDPAVRIAGLNATPEQVAAVRHRLGLDLPLHRQFAEYVMDGLRLDFGRSFRTGEPVTGVIGGSLGVTLRLAAMGITLTMLTGVALGIAMAALTREGRRPGVETAFTTGTSLVGAVPEYVTGAVLALVFAVGLGWLPVAGLADPAGLVLPAVAVSLAPVCVLARVIRVETLAVLAHDYVRTARAKRLHPVIVYGRHVLPNALTSALTVGGLIFAGLLGGAVVIENVFALPGLGSQLVQSVMARDYPVVQVVIMLLGASIVVVNSCVDGALRLLDPRTRTVSS</sequence>
<comment type="subcellular location">
    <subcellularLocation>
        <location evidence="1 7">Cell membrane</location>
        <topology evidence="1 7">Multi-pass membrane protein</topology>
    </subcellularLocation>
</comment>
<keyword evidence="2 7" id="KW-0813">Transport</keyword>
<evidence type="ECO:0000256" key="6">
    <source>
        <dbReference type="ARBA" id="ARBA00023136"/>
    </source>
</evidence>
<evidence type="ECO:0000256" key="2">
    <source>
        <dbReference type="ARBA" id="ARBA00022448"/>
    </source>
</evidence>
<feature type="transmembrane region" description="Helical" evidence="7">
    <location>
        <begin position="233"/>
        <end position="255"/>
    </location>
</feature>
<organism evidence="9 10">
    <name type="scientific">Spongiactinospora gelatinilytica</name>
    <dbReference type="NCBI Taxonomy" id="2666298"/>
    <lineage>
        <taxon>Bacteria</taxon>
        <taxon>Bacillati</taxon>
        <taxon>Actinomycetota</taxon>
        <taxon>Actinomycetes</taxon>
        <taxon>Streptosporangiales</taxon>
        <taxon>Streptosporangiaceae</taxon>
        <taxon>Spongiactinospora</taxon>
    </lineage>
</organism>
<dbReference type="Pfam" id="PF00528">
    <property type="entry name" value="BPD_transp_1"/>
    <property type="match status" value="1"/>
</dbReference>
<evidence type="ECO:0000256" key="1">
    <source>
        <dbReference type="ARBA" id="ARBA00004651"/>
    </source>
</evidence>
<dbReference type="SUPFAM" id="SSF161098">
    <property type="entry name" value="MetI-like"/>
    <property type="match status" value="1"/>
</dbReference>
<comment type="similarity">
    <text evidence="7">Belongs to the binding-protein-dependent transport system permease family.</text>
</comment>
<gene>
    <name evidence="9" type="ORF">C1I98_21180</name>
</gene>
<evidence type="ECO:0000259" key="8">
    <source>
        <dbReference type="PROSITE" id="PS50928"/>
    </source>
</evidence>
<dbReference type="GO" id="GO:0005886">
    <property type="term" value="C:plasma membrane"/>
    <property type="evidence" value="ECO:0007669"/>
    <property type="project" value="UniProtKB-SubCell"/>
</dbReference>
<keyword evidence="5 7" id="KW-1133">Transmembrane helix</keyword>
<dbReference type="Gene3D" id="1.10.3720.10">
    <property type="entry name" value="MetI-like"/>
    <property type="match status" value="1"/>
</dbReference>
<protein>
    <submittedName>
        <fullName evidence="9">ABC transporter permease</fullName>
    </submittedName>
</protein>
<dbReference type="Pfam" id="PF19300">
    <property type="entry name" value="BPD_transp_1_N"/>
    <property type="match status" value="1"/>
</dbReference>
<keyword evidence="10" id="KW-1185">Reference proteome</keyword>
<feature type="transmembrane region" description="Helical" evidence="7">
    <location>
        <begin position="175"/>
        <end position="194"/>
    </location>
</feature>
<dbReference type="AlphaFoldDB" id="A0A2W2G0B7"/>
<name>A0A2W2G0B7_9ACTN</name>
<feature type="transmembrane region" description="Helical" evidence="7">
    <location>
        <begin position="133"/>
        <end position="163"/>
    </location>
</feature>
<evidence type="ECO:0000256" key="3">
    <source>
        <dbReference type="ARBA" id="ARBA00022475"/>
    </source>
</evidence>
<dbReference type="GO" id="GO:0055085">
    <property type="term" value="P:transmembrane transport"/>
    <property type="evidence" value="ECO:0007669"/>
    <property type="project" value="InterPro"/>
</dbReference>
<feature type="domain" description="ABC transmembrane type-1" evidence="8">
    <location>
        <begin position="93"/>
        <end position="294"/>
    </location>
</feature>
<dbReference type="InterPro" id="IPR035906">
    <property type="entry name" value="MetI-like_sf"/>
</dbReference>
<proteinExistence type="inferred from homology"/>
<dbReference type="InterPro" id="IPR000515">
    <property type="entry name" value="MetI-like"/>
</dbReference>
<dbReference type="InterPro" id="IPR045621">
    <property type="entry name" value="BPD_transp_1_N"/>
</dbReference>
<dbReference type="Proteomes" id="UP000248544">
    <property type="component" value="Unassembled WGS sequence"/>
</dbReference>
<evidence type="ECO:0000256" key="4">
    <source>
        <dbReference type="ARBA" id="ARBA00022692"/>
    </source>
</evidence>
<reference evidence="9 10" key="1">
    <citation type="submission" date="2018-01" db="EMBL/GenBank/DDBJ databases">
        <title>Draft genome sequence of Sphaerisporangium sp. 7K107.</title>
        <authorList>
            <person name="Sahin N."/>
            <person name="Saygin H."/>
            <person name="Ay H."/>
        </authorList>
    </citation>
    <scope>NUCLEOTIDE SEQUENCE [LARGE SCALE GENOMIC DNA]</scope>
    <source>
        <strain evidence="9 10">7K107</strain>
    </source>
</reference>
<dbReference type="PANTHER" id="PTHR43163:SF3">
    <property type="entry name" value="PEPTIDE ABC TRANSPORTER PERMEASE PROTEIN"/>
    <property type="match status" value="1"/>
</dbReference>
<keyword evidence="6 7" id="KW-0472">Membrane</keyword>
<evidence type="ECO:0000256" key="7">
    <source>
        <dbReference type="RuleBase" id="RU363032"/>
    </source>
</evidence>
<evidence type="ECO:0000313" key="9">
    <source>
        <dbReference type="EMBL" id="PZG41511.1"/>
    </source>
</evidence>
<evidence type="ECO:0000256" key="5">
    <source>
        <dbReference type="ARBA" id="ARBA00022989"/>
    </source>
</evidence>
<evidence type="ECO:0000313" key="10">
    <source>
        <dbReference type="Proteomes" id="UP000248544"/>
    </source>
</evidence>
<dbReference type="CDD" id="cd06261">
    <property type="entry name" value="TM_PBP2"/>
    <property type="match status" value="1"/>
</dbReference>
<feature type="transmembrane region" description="Helical" evidence="7">
    <location>
        <begin position="275"/>
        <end position="294"/>
    </location>
</feature>
<accession>A0A2W2G0B7</accession>
<keyword evidence="3" id="KW-1003">Cell membrane</keyword>